<name>A0A0E9U5G8_ANGAN</name>
<reference evidence="1" key="1">
    <citation type="submission" date="2014-11" db="EMBL/GenBank/DDBJ databases">
        <authorList>
            <person name="Amaro Gonzalez C."/>
        </authorList>
    </citation>
    <scope>NUCLEOTIDE SEQUENCE</scope>
</reference>
<evidence type="ECO:0000313" key="1">
    <source>
        <dbReference type="EMBL" id="JAH60385.1"/>
    </source>
</evidence>
<accession>A0A0E9U5G8</accession>
<organism evidence="1">
    <name type="scientific">Anguilla anguilla</name>
    <name type="common">European freshwater eel</name>
    <name type="synonym">Muraena anguilla</name>
    <dbReference type="NCBI Taxonomy" id="7936"/>
    <lineage>
        <taxon>Eukaryota</taxon>
        <taxon>Metazoa</taxon>
        <taxon>Chordata</taxon>
        <taxon>Craniata</taxon>
        <taxon>Vertebrata</taxon>
        <taxon>Euteleostomi</taxon>
        <taxon>Actinopterygii</taxon>
        <taxon>Neopterygii</taxon>
        <taxon>Teleostei</taxon>
        <taxon>Anguilliformes</taxon>
        <taxon>Anguillidae</taxon>
        <taxon>Anguilla</taxon>
    </lineage>
</organism>
<proteinExistence type="predicted"/>
<sequence>MWLESTGLDTVGGGALSRDINSYRKCVMQKISNGHNNNKEFCNQQN</sequence>
<reference evidence="1" key="2">
    <citation type="journal article" date="2015" name="Fish Shellfish Immunol.">
        <title>Early steps in the European eel (Anguilla anguilla)-Vibrio vulnificus interaction in the gills: Role of the RtxA13 toxin.</title>
        <authorList>
            <person name="Callol A."/>
            <person name="Pajuelo D."/>
            <person name="Ebbesson L."/>
            <person name="Teles M."/>
            <person name="MacKenzie S."/>
            <person name="Amaro C."/>
        </authorList>
    </citation>
    <scope>NUCLEOTIDE SEQUENCE</scope>
</reference>
<protein>
    <submittedName>
        <fullName evidence="1">Uncharacterized protein</fullName>
    </submittedName>
</protein>
<dbReference type="AlphaFoldDB" id="A0A0E9U5G8"/>
<dbReference type="EMBL" id="GBXM01048192">
    <property type="protein sequence ID" value="JAH60385.1"/>
    <property type="molecule type" value="Transcribed_RNA"/>
</dbReference>